<dbReference type="Pfam" id="PF13328">
    <property type="entry name" value="HD_4"/>
    <property type="match status" value="1"/>
</dbReference>
<dbReference type="InterPro" id="IPR003607">
    <property type="entry name" value="HD/PDEase_dom"/>
</dbReference>
<gene>
    <name evidence="2" type="ORF">SAMN05421795_102640</name>
</gene>
<keyword evidence="3" id="KW-1185">Reference proteome</keyword>
<dbReference type="AlphaFoldDB" id="A0A1N7L7J0"/>
<dbReference type="PANTHER" id="PTHR46246:SF1">
    <property type="entry name" value="GUANOSINE-3',5'-BIS(DIPHOSPHATE) 3'-PYROPHOSPHOHYDROLASE MESH1"/>
    <property type="match status" value="1"/>
</dbReference>
<keyword evidence="2" id="KW-0378">Hydrolase</keyword>
<dbReference type="Proteomes" id="UP000186098">
    <property type="component" value="Unassembled WGS sequence"/>
</dbReference>
<dbReference type="OrthoDB" id="9802385at2"/>
<proteinExistence type="predicted"/>
<dbReference type="InterPro" id="IPR052194">
    <property type="entry name" value="MESH1"/>
</dbReference>
<feature type="domain" description="HD/PDEase" evidence="1">
    <location>
        <begin position="25"/>
        <end position="131"/>
    </location>
</feature>
<dbReference type="PANTHER" id="PTHR46246">
    <property type="entry name" value="GUANOSINE-3',5'-BIS(DIPHOSPHATE) 3'-PYROPHOSPHOHYDROLASE MESH1"/>
    <property type="match status" value="1"/>
</dbReference>
<name>A0A1N7L7J0_9RHOB</name>
<evidence type="ECO:0000313" key="2">
    <source>
        <dbReference type="EMBL" id="SIS69650.1"/>
    </source>
</evidence>
<dbReference type="RefSeq" id="WP_076364547.1">
    <property type="nucleotide sequence ID" value="NZ_FTOM01000002.1"/>
</dbReference>
<dbReference type="GO" id="GO:0008893">
    <property type="term" value="F:guanosine-3',5'-bis(diphosphate) 3'-diphosphatase activity"/>
    <property type="evidence" value="ECO:0007669"/>
    <property type="project" value="TreeGrafter"/>
</dbReference>
<sequence>MTDLITAARAFAEAAHAGQTRKGAAREPYVVHLEEVAGYVAGHGGSDVAVAAAWLHDTVEDCGVTPDEIAARFGPEVAAVVAELTDDKARPKAERKRLQEINAPGKSADAALVKACDKLSNLRALVESPPVHWDRARRHAYVDWAERVVAALPAAADPVRPALAAAVARARAALG</sequence>
<dbReference type="Gene3D" id="1.10.3210.10">
    <property type="entry name" value="Hypothetical protein af1432"/>
    <property type="match status" value="1"/>
</dbReference>
<evidence type="ECO:0000313" key="3">
    <source>
        <dbReference type="Proteomes" id="UP000186098"/>
    </source>
</evidence>
<reference evidence="3" key="1">
    <citation type="submission" date="2017-01" db="EMBL/GenBank/DDBJ databases">
        <authorList>
            <person name="Varghese N."/>
            <person name="Submissions S."/>
        </authorList>
    </citation>
    <scope>NUCLEOTIDE SEQUENCE [LARGE SCALE GENOMIC DNA]</scope>
    <source>
        <strain evidence="3">DSM 18714</strain>
    </source>
</reference>
<dbReference type="SUPFAM" id="SSF109604">
    <property type="entry name" value="HD-domain/PDEase-like"/>
    <property type="match status" value="1"/>
</dbReference>
<accession>A0A1N7L7J0</accession>
<organism evidence="2 3">
    <name type="scientific">Phaeovulum vinaykumarii</name>
    <dbReference type="NCBI Taxonomy" id="407234"/>
    <lineage>
        <taxon>Bacteria</taxon>
        <taxon>Pseudomonadati</taxon>
        <taxon>Pseudomonadota</taxon>
        <taxon>Alphaproteobacteria</taxon>
        <taxon>Rhodobacterales</taxon>
        <taxon>Paracoccaceae</taxon>
        <taxon>Phaeovulum</taxon>
    </lineage>
</organism>
<evidence type="ECO:0000259" key="1">
    <source>
        <dbReference type="SMART" id="SM00471"/>
    </source>
</evidence>
<protein>
    <submittedName>
        <fullName evidence="2">Metal dependent phosphohydrolase</fullName>
    </submittedName>
</protein>
<dbReference type="STRING" id="407234.SAMN05421795_102640"/>
<dbReference type="EMBL" id="FTOM01000002">
    <property type="protein sequence ID" value="SIS69650.1"/>
    <property type="molecule type" value="Genomic_DNA"/>
</dbReference>
<dbReference type="SMART" id="SM00471">
    <property type="entry name" value="HDc"/>
    <property type="match status" value="1"/>
</dbReference>